<keyword evidence="2" id="KW-1003">Cell membrane</keyword>
<dbReference type="AlphaFoldDB" id="A0A146G4I5"/>
<evidence type="ECO:0000256" key="3">
    <source>
        <dbReference type="ARBA" id="ARBA00022692"/>
    </source>
</evidence>
<keyword evidence="5 6" id="KW-0472">Membrane</keyword>
<protein>
    <submittedName>
        <fullName evidence="7">Ethanolamine permease</fullName>
    </submittedName>
</protein>
<evidence type="ECO:0000313" key="7">
    <source>
        <dbReference type="EMBL" id="GAT31937.1"/>
    </source>
</evidence>
<evidence type="ECO:0000256" key="5">
    <source>
        <dbReference type="ARBA" id="ARBA00023136"/>
    </source>
</evidence>
<feature type="transmembrane region" description="Helical" evidence="6">
    <location>
        <begin position="41"/>
        <end position="62"/>
    </location>
</feature>
<feature type="transmembrane region" description="Helical" evidence="6">
    <location>
        <begin position="231"/>
        <end position="249"/>
    </location>
</feature>
<name>A0A146G4I5_TERSA</name>
<dbReference type="Gene3D" id="1.20.1740.10">
    <property type="entry name" value="Amino acid/polyamine transporter I"/>
    <property type="match status" value="1"/>
</dbReference>
<feature type="transmembrane region" description="Helical" evidence="6">
    <location>
        <begin position="327"/>
        <end position="347"/>
    </location>
</feature>
<keyword evidence="3 6" id="KW-0812">Transmembrane</keyword>
<dbReference type="EMBL" id="BDCO01000002">
    <property type="protein sequence ID" value="GAT31937.1"/>
    <property type="molecule type" value="Genomic_DNA"/>
</dbReference>
<dbReference type="GO" id="GO:0005886">
    <property type="term" value="C:plasma membrane"/>
    <property type="evidence" value="ECO:0007669"/>
    <property type="project" value="UniProtKB-SubCell"/>
</dbReference>
<keyword evidence="8" id="KW-1185">Reference proteome</keyword>
<dbReference type="PIRSF" id="PIRSF006060">
    <property type="entry name" value="AA_transporter"/>
    <property type="match status" value="1"/>
</dbReference>
<dbReference type="InParanoid" id="A0A146G4I5"/>
<comment type="caution">
    <text evidence="7">The sequence shown here is derived from an EMBL/GenBank/DDBJ whole genome shotgun (WGS) entry which is preliminary data.</text>
</comment>
<feature type="transmembrane region" description="Helical" evidence="6">
    <location>
        <begin position="270"/>
        <end position="291"/>
    </location>
</feature>
<feature type="transmembrane region" description="Helical" evidence="6">
    <location>
        <begin position="177"/>
        <end position="197"/>
    </location>
</feature>
<reference evidence="8" key="1">
    <citation type="journal article" date="2017" name="Genome Announc.">
        <title>Draft Genome Sequence of Terrimicrobium sacchariphilum NM-5T, a Facultative Anaerobic Soil Bacterium of the Class Spartobacteria.</title>
        <authorList>
            <person name="Qiu Y.L."/>
            <person name="Tourlousse D.M."/>
            <person name="Matsuura N."/>
            <person name="Ohashi A."/>
            <person name="Sekiguchi Y."/>
        </authorList>
    </citation>
    <scope>NUCLEOTIDE SEQUENCE [LARGE SCALE GENOMIC DNA]</scope>
    <source>
        <strain evidence="8">NM-5</strain>
    </source>
</reference>
<dbReference type="GO" id="GO:0022857">
    <property type="term" value="F:transmembrane transporter activity"/>
    <property type="evidence" value="ECO:0007669"/>
    <property type="project" value="InterPro"/>
</dbReference>
<dbReference type="InterPro" id="IPR002293">
    <property type="entry name" value="AA/rel_permease1"/>
</dbReference>
<evidence type="ECO:0000313" key="8">
    <source>
        <dbReference type="Proteomes" id="UP000076023"/>
    </source>
</evidence>
<accession>A0A146G4I5</accession>
<feature type="transmembrane region" description="Helical" evidence="6">
    <location>
        <begin position="153"/>
        <end position="170"/>
    </location>
</feature>
<keyword evidence="4 6" id="KW-1133">Transmembrane helix</keyword>
<comment type="subcellular location">
    <subcellularLocation>
        <location evidence="1">Cell membrane</location>
        <topology evidence="1">Multi-pass membrane protein</topology>
    </subcellularLocation>
</comment>
<dbReference type="STRING" id="690879.TSACC_2332"/>
<dbReference type="Pfam" id="PF13520">
    <property type="entry name" value="AA_permease_2"/>
    <property type="match status" value="1"/>
</dbReference>
<feature type="transmembrane region" description="Helical" evidence="6">
    <location>
        <begin position="376"/>
        <end position="396"/>
    </location>
</feature>
<feature type="transmembrane region" description="Helical" evidence="6">
    <location>
        <begin position="408"/>
        <end position="433"/>
    </location>
</feature>
<feature type="transmembrane region" description="Helical" evidence="6">
    <location>
        <begin position="126"/>
        <end position="147"/>
    </location>
</feature>
<evidence type="ECO:0000256" key="6">
    <source>
        <dbReference type="SAM" id="Phobius"/>
    </source>
</evidence>
<evidence type="ECO:0000256" key="4">
    <source>
        <dbReference type="ARBA" id="ARBA00022989"/>
    </source>
</evidence>
<feature type="transmembrane region" description="Helical" evidence="6">
    <location>
        <begin position="445"/>
        <end position="464"/>
    </location>
</feature>
<proteinExistence type="predicted"/>
<sequence length="522" mass="55989">MLPRLAEKIMSDKQTVGGVTYKKADSSYFEKRKLRRHARVWSLWALGVGAVISGHFSGWNFGIGQGGWGGLFIAAILIAIMYLGLIFSLAEMSPALPHTGGAYSFARSAMGPWGGFITGLAESIEYIMTPAVIVFFIGSYMSSIFGTPSAAQPLWWIGAYIVFVALNYWGVELSFKFSVTVTLMALGVLVIFWISAIPHADFTRWALNIGVGPDGNFVELPNGGGSFLPKGIGGALAALPFAVWLFLAIEELPLAAEESHDPKKDMPKGLILGMFTLIFSAVMVMVLNASIGGTAPGQMQGAFSLSTSAEPLLDGFRTLYGAGIAKLLALFAVIGLIASFHTIIFAFGRQIYSLSRAGYYLPFLSVTHGKRHTPHVAMFTGAGIGLAVLLTIWFTAGETAGGALIGGTLLNMAVFGAMLSYAFQGLSFILLRIKMPHIERPYRSPLGIPGAVATIVIAMCTLYYQLQDPSYVKGVYAALAWYLAGLAYFAFIGRHKLILSPEEEFAMNKGKSPVVEPAEPAA</sequence>
<evidence type="ECO:0000256" key="2">
    <source>
        <dbReference type="ARBA" id="ARBA00022475"/>
    </source>
</evidence>
<dbReference type="PANTHER" id="PTHR42770">
    <property type="entry name" value="AMINO ACID TRANSPORTER-RELATED"/>
    <property type="match status" value="1"/>
</dbReference>
<organism evidence="7 8">
    <name type="scientific">Terrimicrobium sacchariphilum</name>
    <dbReference type="NCBI Taxonomy" id="690879"/>
    <lineage>
        <taxon>Bacteria</taxon>
        <taxon>Pseudomonadati</taxon>
        <taxon>Verrucomicrobiota</taxon>
        <taxon>Terrimicrobiia</taxon>
        <taxon>Terrimicrobiales</taxon>
        <taxon>Terrimicrobiaceae</taxon>
        <taxon>Terrimicrobium</taxon>
    </lineage>
</organism>
<dbReference type="InterPro" id="IPR050367">
    <property type="entry name" value="APC_superfamily"/>
</dbReference>
<gene>
    <name evidence="7" type="ORF">TSACC_2332</name>
</gene>
<dbReference type="PANTHER" id="PTHR42770:SF7">
    <property type="entry name" value="MEMBRANE PROTEIN"/>
    <property type="match status" value="1"/>
</dbReference>
<dbReference type="Proteomes" id="UP000076023">
    <property type="component" value="Unassembled WGS sequence"/>
</dbReference>
<feature type="transmembrane region" description="Helical" evidence="6">
    <location>
        <begin position="470"/>
        <end position="491"/>
    </location>
</feature>
<evidence type="ECO:0000256" key="1">
    <source>
        <dbReference type="ARBA" id="ARBA00004651"/>
    </source>
</evidence>
<feature type="transmembrane region" description="Helical" evidence="6">
    <location>
        <begin position="68"/>
        <end position="90"/>
    </location>
</feature>